<keyword evidence="16" id="KW-1185">Reference proteome</keyword>
<name>A0A3B4UTZ0_SERDU</name>
<evidence type="ECO:0000313" key="16">
    <source>
        <dbReference type="Proteomes" id="UP000261420"/>
    </source>
</evidence>
<accession>A0A3B4UTZ0</accession>
<keyword evidence="7" id="KW-1015">Disulfide bond</keyword>
<feature type="transmembrane region" description="Helical" evidence="13">
    <location>
        <begin position="247"/>
        <end position="270"/>
    </location>
</feature>
<dbReference type="AlphaFoldDB" id="A0A3B4UTZ0"/>
<dbReference type="GO" id="GO:0004930">
    <property type="term" value="F:G protein-coupled receptor activity"/>
    <property type="evidence" value="ECO:0007669"/>
    <property type="project" value="UniProtKB-KW"/>
</dbReference>
<evidence type="ECO:0000256" key="5">
    <source>
        <dbReference type="ARBA" id="ARBA00023040"/>
    </source>
</evidence>
<dbReference type="PROSITE" id="PS00237">
    <property type="entry name" value="G_PROTEIN_RECEP_F1_1"/>
    <property type="match status" value="1"/>
</dbReference>
<evidence type="ECO:0000256" key="11">
    <source>
        <dbReference type="RuleBase" id="RU000688"/>
    </source>
</evidence>
<feature type="transmembrane region" description="Helical" evidence="13">
    <location>
        <begin position="207"/>
        <end position="226"/>
    </location>
</feature>
<evidence type="ECO:0000256" key="2">
    <source>
        <dbReference type="ARBA" id="ARBA00022475"/>
    </source>
</evidence>
<comment type="similarity">
    <text evidence="11">Belongs to the G-protein coupled receptor 1 family.</text>
</comment>
<evidence type="ECO:0000256" key="3">
    <source>
        <dbReference type="ARBA" id="ARBA00022692"/>
    </source>
</evidence>
<keyword evidence="6 13" id="KW-0472">Membrane</keyword>
<reference evidence="15" key="1">
    <citation type="submission" date="2025-08" db="UniProtKB">
        <authorList>
            <consortium name="Ensembl"/>
        </authorList>
    </citation>
    <scope>IDENTIFICATION</scope>
</reference>
<feature type="transmembrane region" description="Helical" evidence="13">
    <location>
        <begin position="114"/>
        <end position="138"/>
    </location>
</feature>
<evidence type="ECO:0000256" key="7">
    <source>
        <dbReference type="ARBA" id="ARBA00023157"/>
    </source>
</evidence>
<keyword evidence="10 11" id="KW-0807">Transducer</keyword>
<dbReference type="Ensembl" id="ENSSDUT00000021698.1">
    <property type="protein sequence ID" value="ENSSDUP00000021305.1"/>
    <property type="gene ID" value="ENSSDUG00000015510.1"/>
</dbReference>
<evidence type="ECO:0000256" key="1">
    <source>
        <dbReference type="ARBA" id="ARBA00004651"/>
    </source>
</evidence>
<evidence type="ECO:0000256" key="9">
    <source>
        <dbReference type="ARBA" id="ARBA00023180"/>
    </source>
</evidence>
<dbReference type="PANTHER" id="PTHR24234:SF10">
    <property type="entry name" value="G-PROTEIN COUPLED RECEPTOR 4"/>
    <property type="match status" value="1"/>
</dbReference>
<feature type="transmembrane region" description="Helical" evidence="13">
    <location>
        <begin position="49"/>
        <end position="71"/>
    </location>
</feature>
<dbReference type="InterPro" id="IPR000276">
    <property type="entry name" value="GPCR_Rhodpsn"/>
</dbReference>
<keyword evidence="2" id="KW-1003">Cell membrane</keyword>
<dbReference type="PROSITE" id="PS50262">
    <property type="entry name" value="G_PROTEIN_RECEP_F1_2"/>
    <property type="match status" value="1"/>
</dbReference>
<feature type="transmembrane region" description="Helical" evidence="13">
    <location>
        <begin position="83"/>
        <end position="102"/>
    </location>
</feature>
<evidence type="ECO:0000256" key="6">
    <source>
        <dbReference type="ARBA" id="ARBA00023136"/>
    </source>
</evidence>
<dbReference type="STRING" id="41447.ENSSDUP00000021305"/>
<dbReference type="Pfam" id="PF00001">
    <property type="entry name" value="7tm_1"/>
    <property type="match status" value="1"/>
</dbReference>
<keyword evidence="5 11" id="KW-0297">G-protein coupled receptor</keyword>
<dbReference type="PRINTS" id="PR00237">
    <property type="entry name" value="GPCRRHODOPSN"/>
</dbReference>
<evidence type="ECO:0000259" key="14">
    <source>
        <dbReference type="PROSITE" id="PS50262"/>
    </source>
</evidence>
<feature type="domain" description="G-protein coupled receptors family 1 profile" evidence="14">
    <location>
        <begin position="62"/>
        <end position="308"/>
    </location>
</feature>
<feature type="region of interest" description="Disordered" evidence="12">
    <location>
        <begin position="1"/>
        <end position="20"/>
    </location>
</feature>
<reference evidence="15" key="2">
    <citation type="submission" date="2025-09" db="UniProtKB">
        <authorList>
            <consortium name="Ensembl"/>
        </authorList>
    </citation>
    <scope>IDENTIFICATION</scope>
</reference>
<dbReference type="GeneTree" id="ENSGT00950000183136"/>
<dbReference type="GO" id="GO:0005886">
    <property type="term" value="C:plasma membrane"/>
    <property type="evidence" value="ECO:0007669"/>
    <property type="project" value="UniProtKB-SubCell"/>
</dbReference>
<evidence type="ECO:0000256" key="13">
    <source>
        <dbReference type="SAM" id="Phobius"/>
    </source>
</evidence>
<feature type="transmembrane region" description="Helical" evidence="13">
    <location>
        <begin position="159"/>
        <end position="178"/>
    </location>
</feature>
<dbReference type="SUPFAM" id="SSF81321">
    <property type="entry name" value="Family A G protein-coupled receptor-like"/>
    <property type="match status" value="1"/>
</dbReference>
<organism evidence="15 16">
    <name type="scientific">Seriola dumerili</name>
    <name type="common">Greater amberjack</name>
    <name type="synonym">Caranx dumerili</name>
    <dbReference type="NCBI Taxonomy" id="41447"/>
    <lineage>
        <taxon>Eukaryota</taxon>
        <taxon>Metazoa</taxon>
        <taxon>Chordata</taxon>
        <taxon>Craniata</taxon>
        <taxon>Vertebrata</taxon>
        <taxon>Euteleostomi</taxon>
        <taxon>Actinopterygii</taxon>
        <taxon>Neopterygii</taxon>
        <taxon>Teleostei</taxon>
        <taxon>Neoteleostei</taxon>
        <taxon>Acanthomorphata</taxon>
        <taxon>Carangaria</taxon>
        <taxon>Carangiformes</taxon>
        <taxon>Carangidae</taxon>
        <taxon>Seriola</taxon>
    </lineage>
</organism>
<evidence type="ECO:0000256" key="8">
    <source>
        <dbReference type="ARBA" id="ARBA00023170"/>
    </source>
</evidence>
<keyword evidence="9" id="KW-0325">Glycoprotein</keyword>
<dbReference type="OMA" id="VIMYNSF"/>
<sequence>HFRRKVRQGEDKKSTPKTSTMDSAILNQTNLSTSHSCTMESSVNQRVILAAYSLFFIVGFPANCLSLYVAWRLMRNGNNTAVYLVNLSISDLLCTITLPVWIELAKESPIGGGLCSLVAVIMFNSFYVGSGLLCCISVDRYVAVVYPLQFHWVREVRTAAVVSFAVWVLEIVIHIILLDHTGALQAFSSSDLCEDRVPMTQESANLALTRVSLGFLVPVFIMTFCFQQIMRSLKQSTSIIVEERRKVGLLLLSLLLTYTAAFVPYQTVMLLRAILEPRACIWATKLRDPYLVTVTTTTINSVLDPILYCLIKTMLCRHFIFHCIGQIISDIPVMYIG</sequence>
<keyword evidence="8 11" id="KW-0675">Receptor</keyword>
<feature type="transmembrane region" description="Helical" evidence="13">
    <location>
        <begin position="290"/>
        <end position="311"/>
    </location>
</feature>
<evidence type="ECO:0000313" key="15">
    <source>
        <dbReference type="Ensembl" id="ENSSDUP00000021305.1"/>
    </source>
</evidence>
<evidence type="ECO:0000256" key="12">
    <source>
        <dbReference type="SAM" id="MobiDB-lite"/>
    </source>
</evidence>
<dbReference type="InterPro" id="IPR017452">
    <property type="entry name" value="GPCR_Rhodpsn_7TM"/>
</dbReference>
<evidence type="ECO:0000256" key="4">
    <source>
        <dbReference type="ARBA" id="ARBA00022989"/>
    </source>
</evidence>
<protein>
    <recommendedName>
        <fullName evidence="14">G-protein coupled receptors family 1 profile domain-containing protein</fullName>
    </recommendedName>
</protein>
<dbReference type="PANTHER" id="PTHR24234">
    <property type="entry name" value="LYSOPHOSPHATIDIC ACID RECEPTOR 5/SPHINGOSYLPHOSPHORYLCHOLINE RECEPTOR"/>
    <property type="match status" value="1"/>
</dbReference>
<evidence type="ECO:0000256" key="10">
    <source>
        <dbReference type="ARBA" id="ARBA00023224"/>
    </source>
</evidence>
<proteinExistence type="inferred from homology"/>
<comment type="subcellular location">
    <subcellularLocation>
        <location evidence="1">Cell membrane</location>
        <topology evidence="1">Multi-pass membrane protein</topology>
    </subcellularLocation>
</comment>
<keyword evidence="3 11" id="KW-0812">Transmembrane</keyword>
<keyword evidence="4 13" id="KW-1133">Transmembrane helix</keyword>
<dbReference type="Proteomes" id="UP000261420">
    <property type="component" value="Unplaced"/>
</dbReference>
<dbReference type="Gene3D" id="1.20.1070.10">
    <property type="entry name" value="Rhodopsin 7-helix transmembrane proteins"/>
    <property type="match status" value="1"/>
</dbReference>